<dbReference type="GeneID" id="75139647"/>
<accession>A0ABY5USL1</accession>
<evidence type="ECO:0000313" key="2">
    <source>
        <dbReference type="Proteomes" id="UP001057860"/>
    </source>
</evidence>
<sequence>MKWLNVKSGIMLVVLALFLSLAAARVSSETSAQQPFQAQLQMGFYDLLSQQKEIYDARITTTQGGVISTITNPNDNRFIFKGKFTVQNAANGQLSFNYSPIFFNNPTSGRMIDGFLDYLVHNTVYMTPMVIDGQPLLFGQSGIVLGERTEGK</sequence>
<protein>
    <submittedName>
        <fullName evidence="1">Uncharacterized protein</fullName>
    </submittedName>
</protein>
<gene>
    <name evidence="1" type="ORF">N0H69_06570</name>
</gene>
<organism evidence="1 2">
    <name type="scientific">Yersinia alsatica</name>
    <dbReference type="NCBI Taxonomy" id="2890317"/>
    <lineage>
        <taxon>Bacteria</taxon>
        <taxon>Pseudomonadati</taxon>
        <taxon>Pseudomonadota</taxon>
        <taxon>Gammaproteobacteria</taxon>
        <taxon>Enterobacterales</taxon>
        <taxon>Yersiniaceae</taxon>
        <taxon>Yersinia</taxon>
    </lineage>
</organism>
<proteinExistence type="predicted"/>
<reference evidence="1" key="1">
    <citation type="submission" date="2022-08" db="EMBL/GenBank/DDBJ databases">
        <authorList>
            <person name="Bogun A."/>
            <person name="Kislichkina A."/>
            <person name="Solomentsev V."/>
            <person name="Skryabin Y."/>
            <person name="Sizova A."/>
            <person name="Platonov M."/>
            <person name="Dentovskaya S."/>
        </authorList>
    </citation>
    <scope>NUCLEOTIDE SEQUENCE</scope>
    <source>
        <strain evidence="1">SCPM-O-B-7604</strain>
    </source>
</reference>
<name>A0ABY5USL1_9GAMM</name>
<dbReference type="EMBL" id="CP104006">
    <property type="protein sequence ID" value="UWM46481.1"/>
    <property type="molecule type" value="Genomic_DNA"/>
</dbReference>
<dbReference type="RefSeq" id="WP_050150824.1">
    <property type="nucleotide sequence ID" value="NZ_CABHWO010000100.1"/>
</dbReference>
<evidence type="ECO:0000313" key="1">
    <source>
        <dbReference type="EMBL" id="UWM46481.1"/>
    </source>
</evidence>
<keyword evidence="2" id="KW-1185">Reference proteome</keyword>
<dbReference type="Proteomes" id="UP001057860">
    <property type="component" value="Chromosome"/>
</dbReference>